<keyword evidence="14" id="KW-1133">Transmembrane helix</keyword>
<gene>
    <name evidence="17" type="primary">PCSK5</name>
</gene>
<dbReference type="GeneID" id="129334515"/>
<dbReference type="InterPro" id="IPR015500">
    <property type="entry name" value="Peptidase_S8_subtilisin-rel"/>
</dbReference>
<dbReference type="InterPro" id="IPR000742">
    <property type="entry name" value="EGF"/>
</dbReference>
<dbReference type="SMART" id="SM00181">
    <property type="entry name" value="EGF"/>
    <property type="match status" value="12"/>
</dbReference>
<dbReference type="Gene3D" id="3.40.50.200">
    <property type="entry name" value="Peptidase S8/S53 domain"/>
    <property type="match status" value="1"/>
</dbReference>
<evidence type="ECO:0000256" key="11">
    <source>
        <dbReference type="PROSITE-ProRule" id="PRU01240"/>
    </source>
</evidence>
<dbReference type="SUPFAM" id="SSF57184">
    <property type="entry name" value="Growth factor receptor domain"/>
    <property type="match status" value="7"/>
</dbReference>
<evidence type="ECO:0000256" key="7">
    <source>
        <dbReference type="ARBA" id="ARBA00022825"/>
    </source>
</evidence>
<sequence>MGWKGGRCCCWGLRNGGDLLCLLTLWLGFLLPACRTRVYTNHWAVRISGGLPEANRIASKYGYINIGQIGALKDYYHFYHSKTIKRSVLSSRGTHSFISMEPKVEWIEQQVVKRRIKRDYKIGGSQSMYFNDPKWPSMWYMHCSDNTNLCQSDMNIVGAWRRGYTGKRIVITILDDGIERNHPDLMQNYDPEASFDVNGNDIDPMPRYDASNENKHGTRCAGEVAATANNSHCVVGIAFSARIGGVRMLDGDVTDMVEAKSLSLNPQHIHIYSASWGPDDDGKTVDGPASLTRQAFENGVRMGRGNLGSIYVWASGNGGRSKDHCSCDGYTNSIYTISISSTAESGRKPWYLEECASTLATTYSSGESYDRKIITTDLRQRCTDSHTGTSASAPMAAGIIALALEANRLLTWRDVQHIIVRTSRAGHLIANDWKTNAAGYKVSHLYGFGLMDAEAMVVEAEKWTTVPPQHVCVENTDRQIKTIRPDSIRNGPDNGVRSIYKATGCADNPNHHVIYLEHVVVRVTIMHPRRGDLAIYLTSPSGTRSQLLANRLFDHSMEGFKNWEFMTTHCWGEKAAGDWILEIYDTPSQLRNVKTPGKLKEWSLVLYGTSTQPYSQRNDFPKAERVRSSPIEDPTEDYGADDYAGPCNAECSKIGCGGPGPDHCNDCLHYYYKSKNNTRICVPNCPTGHYSADKKRCKKCSANCETCFGSHNDQCNTCKPGYYIHEESRNCVSSCPDGFYLDNNKIVCRKCSENCKTCTEFQTCTECRNGLSLQGSRCVIHCEEGKYYNGRECEPCHHSCASCAGPGADACINCTEEYLMENGRCVLACNIGYYYDHSLENGYKTCKKCDASCFGCSGPGEKNCTSCPNGYILDTGLCVVGLVCKDGEYIDPIGHCQFCDASCSKCAGPTLKDCISCLSTRILDDGRCVLQCPKGKFEYKNQCHLCHLTCKECNGSEPNKCTACGTDKSGNKRFLYLGECRVSCPLGYYYSEDSVCEPCYKHCEVCLDQTECKRCFKGYYLVNNSCQKHTCRTGEVEDPDSDDCFPCADGCQTCSLDDPRICTSCIHNYYMYKQECYRSCPENSYNDENSFLCIECDPHCGSCDQYECYWCTKGFFLLDGKCVSDCGAGFYSDESTGECEPCHRTCATCEGFNYNDCTSCKGSLELLHGKCVSPKSKQVDGKFWNEREKLHISNGLGSTNLKGRFFPYVRSQSLQSAKNGLLIAPSVYQAQAEGAARKVFSVATPQLWKPFPLDVRQTKSLTIVRKRSTGTQSQPCDPSCKTCGRTADECTSCHLGKFLFAKSCIHMCPRGTFGNMRTRKCESCTDGCEECIKTDHCWKCRSDLDKPRYLYRGKCFLECPEGFFAEDGICPMCSQPCKTCKGNATACQSCESPLFLEQWECKHACSEKHFAADGVCKECSEMCQECIHENTCKVCEPPFFLHNGRCLQNCPPRFFDDTIHCFPCHEHCEECDGPDSDDCTECPADTSVLYNGECFDECPEGTYYEEESKACQDCEKTCQTCSASTVCTTCREGLLMSHPGHCTRQCKLTEYYDERTKTCRPCHRKCFSCTGFAEDQCLSCPNNWHLLNTTCVEVCPAGYFMDRDEHSCYPCHKNCKTCSGRHSRQCLSCHPGWYRQEHGCAQICTNGYYANNVTGSCEKCHKSCKECVGPESTDCQSCDAYLFLLHSKNECHTSCPEHYFIDQDKNTCERCHPTCGSCSGKGALSCTSCVWSYRLAGGICSSECFAGEYKVSEEDPLRCEKCHGSCTECKGLGPLNCTVCPPNAELYLDESRCIPCCKSYGLEETQECCDCSEIRGECILRTRMNLSTEKRGKTAALVVALSILFILLTGAIIFIWRRSQVKPKPVNQGGYEKLADNAKTLTSFKTNHYQSTSYPEDQVIEYKDRDDYDDNDDDDDIVYMGQDGTVYRKFKYGLLEDDGEDELEYDDESYSFR</sequence>
<evidence type="ECO:0000256" key="6">
    <source>
        <dbReference type="ARBA" id="ARBA00022801"/>
    </source>
</evidence>
<evidence type="ECO:0000256" key="2">
    <source>
        <dbReference type="ARBA" id="ARBA00022670"/>
    </source>
</evidence>
<dbReference type="InterPro" id="IPR032815">
    <property type="entry name" value="S8_pro-domain"/>
</dbReference>
<feature type="active site" description="Charge relay system" evidence="10 11">
    <location>
        <position position="216"/>
    </location>
</feature>
<dbReference type="InterPro" id="IPR006212">
    <property type="entry name" value="Furin_repeat"/>
</dbReference>
<dbReference type="InterPro" id="IPR008979">
    <property type="entry name" value="Galactose-bd-like_sf"/>
</dbReference>
<feature type="active site" description="Charge relay system" evidence="10 11">
    <location>
        <position position="175"/>
    </location>
</feature>
<evidence type="ECO:0000256" key="3">
    <source>
        <dbReference type="ARBA" id="ARBA00022685"/>
    </source>
</evidence>
<dbReference type="CDD" id="cd04059">
    <property type="entry name" value="Peptidases_S8_Protein_convertases_Kexins_Furin-like"/>
    <property type="match status" value="1"/>
</dbReference>
<evidence type="ECO:0000256" key="8">
    <source>
        <dbReference type="ARBA" id="ARBA00023145"/>
    </source>
</evidence>
<dbReference type="InterPro" id="IPR036852">
    <property type="entry name" value="Peptidase_S8/S53_dom_sf"/>
</dbReference>
<keyword evidence="14" id="KW-0812">Transmembrane</keyword>
<evidence type="ECO:0000259" key="15">
    <source>
        <dbReference type="PROSITE" id="PS51829"/>
    </source>
</evidence>
<dbReference type="Gene3D" id="2.10.220.10">
    <property type="entry name" value="Hormone Receptor, Insulin-like Growth Factor Receptor 1, Chain A, domain 2"/>
    <property type="match status" value="14"/>
</dbReference>
<dbReference type="Pfam" id="PF14843">
    <property type="entry name" value="GF_recep_IV"/>
    <property type="match status" value="1"/>
</dbReference>
<evidence type="ECO:0000256" key="4">
    <source>
        <dbReference type="ARBA" id="ARBA00022729"/>
    </source>
</evidence>
<keyword evidence="8" id="KW-0865">Zymogen</keyword>
<dbReference type="InterPro" id="IPR034182">
    <property type="entry name" value="Kexin/furin"/>
</dbReference>
<keyword evidence="3" id="KW-0165">Cleavage on pair of basic residues</keyword>
<evidence type="ECO:0000313" key="16">
    <source>
        <dbReference type="Proteomes" id="UP001190640"/>
    </source>
</evidence>
<evidence type="ECO:0000313" key="17">
    <source>
        <dbReference type="RefSeq" id="XP_054842645.1"/>
    </source>
</evidence>
<dbReference type="InterPro" id="IPR022398">
    <property type="entry name" value="Peptidase_S8_His-AS"/>
</dbReference>
<dbReference type="FunFam" id="3.40.50.200:FF:000002">
    <property type="entry name" value="Proprotein convertase subtilisin/kexin type 5"/>
    <property type="match status" value="1"/>
</dbReference>
<dbReference type="GO" id="GO:0000139">
    <property type="term" value="C:Golgi membrane"/>
    <property type="evidence" value="ECO:0007669"/>
    <property type="project" value="TreeGrafter"/>
</dbReference>
<evidence type="ECO:0000256" key="9">
    <source>
        <dbReference type="ARBA" id="ARBA00023180"/>
    </source>
</evidence>
<feature type="domain" description="P/Homo B" evidence="15">
    <location>
        <begin position="465"/>
        <end position="612"/>
    </location>
</feature>
<reference evidence="17" key="1">
    <citation type="submission" date="2025-08" db="UniProtKB">
        <authorList>
            <consortium name="RefSeq"/>
        </authorList>
    </citation>
    <scope>IDENTIFICATION</scope>
    <source>
        <tissue evidence="17">Blood</tissue>
    </source>
</reference>
<dbReference type="RefSeq" id="XP_054842645.1">
    <property type="nucleotide sequence ID" value="XM_054986670.1"/>
</dbReference>
<evidence type="ECO:0000256" key="1">
    <source>
        <dbReference type="ARBA" id="ARBA00011073"/>
    </source>
</evidence>
<comment type="similarity">
    <text evidence="1 11 12">Belongs to the peptidase S8 family.</text>
</comment>
<dbReference type="InterPro" id="IPR023827">
    <property type="entry name" value="Peptidase_S8_Asp-AS"/>
</dbReference>
<dbReference type="FunFam" id="2.10.220.10:FF:000049">
    <property type="entry name" value="Proprotein convertase subtilisin/kexin type 5"/>
    <property type="match status" value="1"/>
</dbReference>
<feature type="active site" description="Charge relay system" evidence="10 11">
    <location>
        <position position="390"/>
    </location>
</feature>
<dbReference type="Pfam" id="PF01483">
    <property type="entry name" value="P_proprotein"/>
    <property type="match status" value="1"/>
</dbReference>
<dbReference type="PANTHER" id="PTHR42884:SF7">
    <property type="entry name" value="PROPROTEIN CONVERTASE SUBTILISIN_KEXIN TYPE 5"/>
    <property type="match status" value="1"/>
</dbReference>
<keyword evidence="6 11" id="KW-0378">Hydrolase</keyword>
<dbReference type="Pfam" id="PF00082">
    <property type="entry name" value="Peptidase_S8"/>
    <property type="match status" value="1"/>
</dbReference>
<dbReference type="PANTHER" id="PTHR42884">
    <property type="entry name" value="PROPROTEIN CONVERTASE SUBTILISIN/KEXIN-RELATED"/>
    <property type="match status" value="1"/>
</dbReference>
<dbReference type="FunFam" id="2.60.120.260:FF:000006">
    <property type="entry name" value="Proprotein convertase subtilisin/kexin type 5"/>
    <property type="match status" value="1"/>
</dbReference>
<evidence type="ECO:0000256" key="14">
    <source>
        <dbReference type="SAM" id="Phobius"/>
    </source>
</evidence>
<protein>
    <submittedName>
        <fullName evidence="17">Proprotein convertase subtilisin/kexin type 5 isoform X2</fullName>
    </submittedName>
</protein>
<dbReference type="InterPro" id="IPR038466">
    <property type="entry name" value="S8_pro-domain_sf"/>
</dbReference>
<dbReference type="PROSITE" id="PS51829">
    <property type="entry name" value="P_HOMO_B"/>
    <property type="match status" value="1"/>
</dbReference>
<dbReference type="Proteomes" id="UP001190640">
    <property type="component" value="Chromosome 8"/>
</dbReference>
<proteinExistence type="inferred from homology"/>
<dbReference type="CDD" id="cd00064">
    <property type="entry name" value="FU"/>
    <property type="match status" value="17"/>
</dbReference>
<evidence type="ECO:0000256" key="12">
    <source>
        <dbReference type="RuleBase" id="RU003355"/>
    </source>
</evidence>
<keyword evidence="9" id="KW-0325">Glycoprotein</keyword>
<dbReference type="PRINTS" id="PR00723">
    <property type="entry name" value="SUBTILISIN"/>
</dbReference>
<dbReference type="SUPFAM" id="SSF49785">
    <property type="entry name" value="Galactose-binding domain-like"/>
    <property type="match status" value="1"/>
</dbReference>
<dbReference type="InterPro" id="IPR002884">
    <property type="entry name" value="P_dom"/>
</dbReference>
<dbReference type="CTD" id="5125"/>
<evidence type="ECO:0000256" key="10">
    <source>
        <dbReference type="PIRSR" id="PIRSR615500-1"/>
    </source>
</evidence>
<dbReference type="InterPro" id="IPR000209">
    <property type="entry name" value="Peptidase_S8/S53_dom"/>
</dbReference>
<dbReference type="SUPFAM" id="SSF52743">
    <property type="entry name" value="Subtilisin-like"/>
    <property type="match status" value="1"/>
</dbReference>
<dbReference type="SMART" id="SM00261">
    <property type="entry name" value="FU"/>
    <property type="match status" value="22"/>
</dbReference>
<dbReference type="Gene3D" id="2.60.120.260">
    <property type="entry name" value="Galactose-binding domain-like"/>
    <property type="match status" value="1"/>
</dbReference>
<dbReference type="PROSITE" id="PS00136">
    <property type="entry name" value="SUBTILASE_ASP"/>
    <property type="match status" value="1"/>
</dbReference>
<dbReference type="Pfam" id="PF16470">
    <property type="entry name" value="S8_pro-domain"/>
    <property type="match status" value="1"/>
</dbReference>
<dbReference type="PROSITE" id="PS51892">
    <property type="entry name" value="SUBTILASE"/>
    <property type="match status" value="1"/>
</dbReference>
<keyword evidence="14" id="KW-0472">Membrane</keyword>
<dbReference type="FunFam" id="3.30.70.850:FF:000001">
    <property type="entry name" value="Proprotein convertase subtilisin/kexin type 5"/>
    <property type="match status" value="1"/>
</dbReference>
<dbReference type="InterPro" id="IPR032778">
    <property type="entry name" value="GF_recep_IV"/>
</dbReference>
<keyword evidence="16" id="KW-1185">Reference proteome</keyword>
<dbReference type="FunFam" id="2.10.220.10:FF:000011">
    <property type="entry name" value="Proprotein convertase subtilisin/kexin type 5"/>
    <property type="match status" value="1"/>
</dbReference>
<dbReference type="PROSITE" id="PS00138">
    <property type="entry name" value="SUBTILASE_SER"/>
    <property type="match status" value="1"/>
</dbReference>
<dbReference type="SUPFAM" id="SSF54897">
    <property type="entry name" value="Protease propeptides/inhibitors"/>
    <property type="match status" value="1"/>
</dbReference>
<evidence type="ECO:0000256" key="13">
    <source>
        <dbReference type="SAM" id="MobiDB-lite"/>
    </source>
</evidence>
<dbReference type="SMART" id="SM01411">
    <property type="entry name" value="Ephrin_rec_like"/>
    <property type="match status" value="6"/>
</dbReference>
<dbReference type="InterPro" id="IPR023828">
    <property type="entry name" value="Peptidase_S8_Ser-AS"/>
</dbReference>
<keyword evidence="4" id="KW-0732">Signal</keyword>
<dbReference type="GO" id="GO:0005802">
    <property type="term" value="C:trans-Golgi network"/>
    <property type="evidence" value="ECO:0007669"/>
    <property type="project" value="TreeGrafter"/>
</dbReference>
<evidence type="ECO:0000256" key="5">
    <source>
        <dbReference type="ARBA" id="ARBA00022737"/>
    </source>
</evidence>
<dbReference type="GO" id="GO:0004252">
    <property type="term" value="F:serine-type endopeptidase activity"/>
    <property type="evidence" value="ECO:0007669"/>
    <property type="project" value="UniProtKB-UniRule"/>
</dbReference>
<feature type="region of interest" description="Disordered" evidence="13">
    <location>
        <begin position="615"/>
        <end position="637"/>
    </location>
</feature>
<keyword evidence="7 11" id="KW-0720">Serine protease</keyword>
<name>A0AA97L4U6_EUBMA</name>
<dbReference type="InterPro" id="IPR009030">
    <property type="entry name" value="Growth_fac_rcpt_cys_sf"/>
</dbReference>
<feature type="transmembrane region" description="Helical" evidence="14">
    <location>
        <begin position="1835"/>
        <end position="1856"/>
    </location>
</feature>
<dbReference type="Gene3D" id="3.30.70.850">
    <property type="entry name" value="Peptidase S8, pro-domain"/>
    <property type="match status" value="1"/>
</dbReference>
<organism evidence="16 17">
    <name type="scientific">Eublepharis macularius</name>
    <name type="common">Leopard gecko</name>
    <name type="synonym">Cyrtodactylus macularius</name>
    <dbReference type="NCBI Taxonomy" id="481883"/>
    <lineage>
        <taxon>Eukaryota</taxon>
        <taxon>Metazoa</taxon>
        <taxon>Chordata</taxon>
        <taxon>Craniata</taxon>
        <taxon>Vertebrata</taxon>
        <taxon>Euteleostomi</taxon>
        <taxon>Lepidosauria</taxon>
        <taxon>Squamata</taxon>
        <taxon>Bifurcata</taxon>
        <taxon>Gekkota</taxon>
        <taxon>Eublepharidae</taxon>
        <taxon>Eublepharinae</taxon>
        <taxon>Eublepharis</taxon>
    </lineage>
</organism>
<keyword evidence="2 11" id="KW-0645">Protease</keyword>
<dbReference type="GO" id="GO:0016486">
    <property type="term" value="P:peptide hormone processing"/>
    <property type="evidence" value="ECO:0007669"/>
    <property type="project" value="TreeGrafter"/>
</dbReference>
<keyword evidence="5" id="KW-0677">Repeat</keyword>
<dbReference type="PROSITE" id="PS00137">
    <property type="entry name" value="SUBTILASE_HIS"/>
    <property type="match status" value="1"/>
</dbReference>
<accession>A0AA97L4U6</accession>